<reference evidence="1 2" key="1">
    <citation type="submission" date="2013-04" db="EMBL/GenBank/DDBJ databases">
        <authorList>
            <person name="Harkins D.M."/>
            <person name="Durkin A.S."/>
            <person name="Brinkac L.M."/>
            <person name="Haft D.H."/>
            <person name="Selengut J.D."/>
            <person name="Sanka R."/>
            <person name="DePew J."/>
            <person name="Purushe J."/>
            <person name="Hartskeerl R.A."/>
            <person name="Ahmed A."/>
            <person name="van der Linden H."/>
            <person name="Goris M.G.A."/>
            <person name="Vinetz J.M."/>
            <person name="Sutton G.G."/>
            <person name="Nierman W.C."/>
            <person name="Fouts D.E."/>
        </authorList>
    </citation>
    <scope>NUCLEOTIDE SEQUENCE [LARGE SCALE GENOMIC DNA]</scope>
    <source>
        <strain evidence="1 2">Sao Paulo</strain>
    </source>
</reference>
<dbReference type="AlphaFoldDB" id="A0A5E8H721"/>
<dbReference type="Proteomes" id="UP000013996">
    <property type="component" value="Unassembled WGS sequence"/>
</dbReference>
<dbReference type="STRING" id="1249483.LEP1GSC202_2561"/>
<accession>A0A5E8H721</accession>
<proteinExistence type="predicted"/>
<sequence>MQGNGRLAILIGIGENSRLREILQEGHFYIVFVFALIGDSCSFFDCLAHID</sequence>
<gene>
    <name evidence="1" type="ORF">LEP1GSC202_2561</name>
</gene>
<evidence type="ECO:0000313" key="2">
    <source>
        <dbReference type="Proteomes" id="UP000013996"/>
    </source>
</evidence>
<protein>
    <submittedName>
        <fullName evidence="1">Uncharacterized protein</fullName>
    </submittedName>
</protein>
<dbReference type="EMBL" id="AOGX02000044">
    <property type="protein sequence ID" value="EOQ87211.1"/>
    <property type="molecule type" value="Genomic_DNA"/>
</dbReference>
<organism evidence="1 2">
    <name type="scientific">Leptospira yanagawae serovar Saopaulo str. Sao Paulo = ATCC 700523</name>
    <dbReference type="NCBI Taxonomy" id="1249483"/>
    <lineage>
        <taxon>Bacteria</taxon>
        <taxon>Pseudomonadati</taxon>
        <taxon>Spirochaetota</taxon>
        <taxon>Spirochaetia</taxon>
        <taxon>Leptospirales</taxon>
        <taxon>Leptospiraceae</taxon>
        <taxon>Leptospira</taxon>
    </lineage>
</organism>
<name>A0A5E8H721_9LEPT</name>
<comment type="caution">
    <text evidence="1">The sequence shown here is derived from an EMBL/GenBank/DDBJ whole genome shotgun (WGS) entry which is preliminary data.</text>
</comment>
<evidence type="ECO:0000313" key="1">
    <source>
        <dbReference type="EMBL" id="EOQ87211.1"/>
    </source>
</evidence>